<dbReference type="Proteomes" id="UP000662873">
    <property type="component" value="Chromosome"/>
</dbReference>
<gene>
    <name evidence="3" type="ORF">NPRO_04520</name>
</gene>
<protein>
    <submittedName>
        <fullName evidence="3">Periplasmic protease</fullName>
    </submittedName>
</protein>
<dbReference type="Gene3D" id="3.90.226.10">
    <property type="entry name" value="2-enoyl-CoA Hydratase, Chain A, domain 1"/>
    <property type="match status" value="1"/>
</dbReference>
<reference evidence="3" key="1">
    <citation type="journal article" name="DNA Res.">
        <title>The physiological potential of anammox bacteria as revealed by their core genome structure.</title>
        <authorList>
            <person name="Okubo T."/>
            <person name="Toyoda A."/>
            <person name="Fukuhara K."/>
            <person name="Uchiyama I."/>
            <person name="Harigaya Y."/>
            <person name="Kuroiwa M."/>
            <person name="Suzuki T."/>
            <person name="Murakami Y."/>
            <person name="Suwa Y."/>
            <person name="Takami H."/>
        </authorList>
    </citation>
    <scope>NUCLEOTIDE SEQUENCE</scope>
    <source>
        <strain evidence="3">317325-2</strain>
    </source>
</reference>
<dbReference type="GO" id="GO:0004175">
    <property type="term" value="F:endopeptidase activity"/>
    <property type="evidence" value="ECO:0007669"/>
    <property type="project" value="TreeGrafter"/>
</dbReference>
<evidence type="ECO:0000256" key="1">
    <source>
        <dbReference type="SAM" id="SignalP"/>
    </source>
</evidence>
<name>A0A809S2R7_9BACT</name>
<feature type="domain" description="PDZ" evidence="2">
    <location>
        <begin position="91"/>
        <end position="187"/>
    </location>
</feature>
<evidence type="ECO:0000313" key="4">
    <source>
        <dbReference type="Proteomes" id="UP000662873"/>
    </source>
</evidence>
<dbReference type="SMART" id="SM00228">
    <property type="entry name" value="PDZ"/>
    <property type="match status" value="1"/>
</dbReference>
<feature type="signal peptide" evidence="1">
    <location>
        <begin position="1"/>
        <end position="23"/>
    </location>
</feature>
<dbReference type="GO" id="GO:0007165">
    <property type="term" value="P:signal transduction"/>
    <property type="evidence" value="ECO:0007669"/>
    <property type="project" value="TreeGrafter"/>
</dbReference>
<dbReference type="SUPFAM" id="SSF52096">
    <property type="entry name" value="ClpP/crotonase"/>
    <property type="match status" value="1"/>
</dbReference>
<dbReference type="Gene3D" id="2.30.42.10">
    <property type="match status" value="1"/>
</dbReference>
<dbReference type="SMART" id="SM00245">
    <property type="entry name" value="TSPc"/>
    <property type="match status" value="1"/>
</dbReference>
<dbReference type="GO" id="GO:0030288">
    <property type="term" value="C:outer membrane-bounded periplasmic space"/>
    <property type="evidence" value="ECO:0007669"/>
    <property type="project" value="TreeGrafter"/>
</dbReference>
<dbReference type="EMBL" id="AP021858">
    <property type="protein sequence ID" value="BBO22857.1"/>
    <property type="molecule type" value="Genomic_DNA"/>
</dbReference>
<evidence type="ECO:0000313" key="3">
    <source>
        <dbReference type="EMBL" id="BBO22857.1"/>
    </source>
</evidence>
<keyword evidence="3" id="KW-0645">Protease</keyword>
<dbReference type="GO" id="GO:0008236">
    <property type="term" value="F:serine-type peptidase activity"/>
    <property type="evidence" value="ECO:0007669"/>
    <property type="project" value="InterPro"/>
</dbReference>
<dbReference type="PROSITE" id="PS50106">
    <property type="entry name" value="PDZ"/>
    <property type="match status" value="1"/>
</dbReference>
<keyword evidence="1" id="KW-0732">Signal</keyword>
<dbReference type="GO" id="GO:0006508">
    <property type="term" value="P:proteolysis"/>
    <property type="evidence" value="ECO:0007669"/>
    <property type="project" value="UniProtKB-KW"/>
</dbReference>
<dbReference type="SUPFAM" id="SSF50156">
    <property type="entry name" value="PDZ domain-like"/>
    <property type="match status" value="1"/>
</dbReference>
<evidence type="ECO:0000259" key="2">
    <source>
        <dbReference type="PROSITE" id="PS50106"/>
    </source>
</evidence>
<dbReference type="PANTHER" id="PTHR32060:SF30">
    <property type="entry name" value="CARBOXY-TERMINAL PROCESSING PROTEASE CTPA"/>
    <property type="match status" value="1"/>
</dbReference>
<sequence length="425" mass="45469">MNRLRAVSVVCWATLLSIGAAFAQDLSSEQKSEVLKAVTDIVENRAFAVGVDLKKWPENLAKHQEAIDSAATPAAFVGAVNRALREFGMSHISLRTPQSAERRRINPDNVVLGVTFERLSEGLKVSAVAETSPMSKLGLSTGDLIIEANGKQPGAPRDLLVTEAEKITLKVKKSSGEVVELQLEKPQQGASPSADTLTWADSESAVLRLRSFNRTYDRSHISTLFQEAKKAKYLVIDLRSNGGGLANNLQHFLSFLLPPNAPVGTMVSKRTVERYVEETKGDPSDLAKIGEWSSRKFGPRGGNEEYFKGKVAVLINRGSASASEMCASALRDAANAILVGQNSAGAVLASVFGRLPHGFEIQYPVSDYVTAKGVRLEGNPLKPDIEVERSAPAATAIEKAIEKLKASGDKANPMGNHGSPIGAAA</sequence>
<dbReference type="InterPro" id="IPR036034">
    <property type="entry name" value="PDZ_sf"/>
</dbReference>
<keyword evidence="3" id="KW-0378">Hydrolase</keyword>
<accession>A0A809S2R7</accession>
<dbReference type="KEGG" id="npy:NPRO_04520"/>
<dbReference type="InterPro" id="IPR005151">
    <property type="entry name" value="Tail-specific_protease"/>
</dbReference>
<dbReference type="InterPro" id="IPR001478">
    <property type="entry name" value="PDZ"/>
</dbReference>
<dbReference type="InterPro" id="IPR029045">
    <property type="entry name" value="ClpP/crotonase-like_dom_sf"/>
</dbReference>
<feature type="chain" id="PRO_5035274810" evidence="1">
    <location>
        <begin position="24"/>
        <end position="425"/>
    </location>
</feature>
<dbReference type="CDD" id="cd06567">
    <property type="entry name" value="Peptidase_S41"/>
    <property type="match status" value="1"/>
</dbReference>
<dbReference type="PANTHER" id="PTHR32060">
    <property type="entry name" value="TAIL-SPECIFIC PROTEASE"/>
    <property type="match status" value="1"/>
</dbReference>
<organism evidence="3 4">
    <name type="scientific">Candidatus Nitrosymbiomonas proteolyticus</name>
    <dbReference type="NCBI Taxonomy" id="2608984"/>
    <lineage>
        <taxon>Bacteria</taxon>
        <taxon>Bacillati</taxon>
        <taxon>Armatimonadota</taxon>
        <taxon>Armatimonadota incertae sedis</taxon>
        <taxon>Candidatus Nitrosymbiomonas</taxon>
    </lineage>
</organism>
<dbReference type="AlphaFoldDB" id="A0A809S2R7"/>
<proteinExistence type="predicted"/>
<dbReference type="Pfam" id="PF03572">
    <property type="entry name" value="Peptidase_S41"/>
    <property type="match status" value="1"/>
</dbReference>